<dbReference type="Proteomes" id="UP001059380">
    <property type="component" value="Chromosome"/>
</dbReference>
<keyword evidence="3" id="KW-1185">Reference proteome</keyword>
<feature type="signal peptide" evidence="1">
    <location>
        <begin position="1"/>
        <end position="31"/>
    </location>
</feature>
<feature type="chain" id="PRO_5039934163" evidence="1">
    <location>
        <begin position="32"/>
        <end position="297"/>
    </location>
</feature>
<sequence length="297" mass="30189">MKDARGGFRFSYAKWALYAPILFLVAGVGNAAGQCSQAGGPGVAATDQAANAARVSPAPAADESSSSDTPGGVRFVTGSAVTVLEDTPLQVRNDMAISSRNTKAGDRLSFTVTRDVVVGGILVIPCGAIVTGTMVEAKQAGRLVGASNLTLQLTALNLDGKSYPLYAPPFKVVGASKTRPTVYKTAAGAAVGALVGDASMPRVTVTDMDAGKRVSYTLGPADQAKADAVYAGVGAGVGLAVAASSPPSIAVIPAESQFEFTLALPIAVYPVDQRTAVRLAEGMHHGPPALYVRGEIQ</sequence>
<dbReference type="AlphaFoldDB" id="A0A9J7BLV9"/>
<proteinExistence type="predicted"/>
<accession>A0A9J7BLV9</accession>
<dbReference type="EMBL" id="CP093313">
    <property type="protein sequence ID" value="UWZ83868.1"/>
    <property type="molecule type" value="Genomic_DNA"/>
</dbReference>
<keyword evidence="1" id="KW-0732">Signal</keyword>
<name>A0A9J7BLV9_9BACT</name>
<protein>
    <submittedName>
        <fullName evidence="2">Uncharacterized protein</fullName>
    </submittedName>
</protein>
<dbReference type="RefSeq" id="WP_260793342.1">
    <property type="nucleotide sequence ID" value="NZ_CP093313.1"/>
</dbReference>
<organism evidence="2 3">
    <name type="scientific">Occallatibacter riparius</name>
    <dbReference type="NCBI Taxonomy" id="1002689"/>
    <lineage>
        <taxon>Bacteria</taxon>
        <taxon>Pseudomonadati</taxon>
        <taxon>Acidobacteriota</taxon>
        <taxon>Terriglobia</taxon>
        <taxon>Terriglobales</taxon>
        <taxon>Acidobacteriaceae</taxon>
        <taxon>Occallatibacter</taxon>
    </lineage>
</organism>
<evidence type="ECO:0000313" key="2">
    <source>
        <dbReference type="EMBL" id="UWZ83868.1"/>
    </source>
</evidence>
<evidence type="ECO:0000256" key="1">
    <source>
        <dbReference type="SAM" id="SignalP"/>
    </source>
</evidence>
<dbReference type="KEGG" id="orp:MOP44_25330"/>
<gene>
    <name evidence="2" type="ORF">MOP44_25330</name>
</gene>
<reference evidence="2" key="1">
    <citation type="submission" date="2021-04" db="EMBL/GenBank/DDBJ databases">
        <title>Phylogenetic analysis of Acidobacteriaceae.</title>
        <authorList>
            <person name="Qiu L."/>
            <person name="Zhang Q."/>
        </authorList>
    </citation>
    <scope>NUCLEOTIDE SEQUENCE</scope>
    <source>
        <strain evidence="2">DSM 25168</strain>
    </source>
</reference>
<evidence type="ECO:0000313" key="3">
    <source>
        <dbReference type="Proteomes" id="UP001059380"/>
    </source>
</evidence>